<dbReference type="GO" id="GO:0003876">
    <property type="term" value="F:AMP deaminase activity"/>
    <property type="evidence" value="ECO:0007669"/>
    <property type="project" value="InterPro"/>
</dbReference>
<dbReference type="AlphaFoldDB" id="A0A914PXZ6"/>
<keyword evidence="2" id="KW-1185">Reference proteome</keyword>
<dbReference type="Gene3D" id="3.20.20.140">
    <property type="entry name" value="Metal-dependent hydrolases"/>
    <property type="match status" value="1"/>
</dbReference>
<dbReference type="Proteomes" id="UP000887578">
    <property type="component" value="Unplaced"/>
</dbReference>
<dbReference type="GO" id="GO:0046033">
    <property type="term" value="P:AMP metabolic process"/>
    <property type="evidence" value="ECO:0007669"/>
    <property type="project" value="TreeGrafter"/>
</dbReference>
<sequence>MCELARNSVLQSGFEHEVKIHWLGPNYREEGVLGNDVARTNVPDIRVSFRHEALIDELCNLFKTQNIHSSAETPSALTGIKKIL</sequence>
<dbReference type="WBParaSite" id="PDA_v2.g21291.t1">
    <property type="protein sequence ID" value="PDA_v2.g21291.t1"/>
    <property type="gene ID" value="PDA_v2.g21291"/>
</dbReference>
<protein>
    <submittedName>
        <fullName evidence="3">Uncharacterized protein</fullName>
    </submittedName>
</protein>
<evidence type="ECO:0000313" key="2">
    <source>
        <dbReference type="Proteomes" id="UP000887578"/>
    </source>
</evidence>
<evidence type="ECO:0000313" key="3">
    <source>
        <dbReference type="WBParaSite" id="PDA_v2.g21291.t1"/>
    </source>
</evidence>
<dbReference type="GO" id="GO:0032264">
    <property type="term" value="P:IMP salvage"/>
    <property type="evidence" value="ECO:0007669"/>
    <property type="project" value="InterPro"/>
</dbReference>
<dbReference type="InterPro" id="IPR006329">
    <property type="entry name" value="AMPD"/>
</dbReference>
<dbReference type="GO" id="GO:0005829">
    <property type="term" value="C:cytosol"/>
    <property type="evidence" value="ECO:0007669"/>
    <property type="project" value="TreeGrafter"/>
</dbReference>
<organism evidence="2 3">
    <name type="scientific">Panagrolaimus davidi</name>
    <dbReference type="NCBI Taxonomy" id="227884"/>
    <lineage>
        <taxon>Eukaryota</taxon>
        <taxon>Metazoa</taxon>
        <taxon>Ecdysozoa</taxon>
        <taxon>Nematoda</taxon>
        <taxon>Chromadorea</taxon>
        <taxon>Rhabditida</taxon>
        <taxon>Tylenchina</taxon>
        <taxon>Panagrolaimomorpha</taxon>
        <taxon>Panagrolaimoidea</taxon>
        <taxon>Panagrolaimidae</taxon>
        <taxon>Panagrolaimus</taxon>
    </lineage>
</organism>
<dbReference type="Pfam" id="PF19326">
    <property type="entry name" value="AMP_deaminase"/>
    <property type="match status" value="1"/>
</dbReference>
<dbReference type="SUPFAM" id="SSF51556">
    <property type="entry name" value="Metallo-dependent hydrolases"/>
    <property type="match status" value="1"/>
</dbReference>
<comment type="similarity">
    <text evidence="1">Belongs to the metallo-dependent hydrolases superfamily. Adenosine and AMP deaminases family.</text>
</comment>
<evidence type="ECO:0000256" key="1">
    <source>
        <dbReference type="ARBA" id="ARBA00006676"/>
    </source>
</evidence>
<accession>A0A914PXZ6</accession>
<name>A0A914PXZ6_9BILA</name>
<dbReference type="PANTHER" id="PTHR11359">
    <property type="entry name" value="AMP DEAMINASE"/>
    <property type="match status" value="1"/>
</dbReference>
<dbReference type="InterPro" id="IPR032466">
    <property type="entry name" value="Metal_Hydrolase"/>
</dbReference>
<reference evidence="3" key="1">
    <citation type="submission" date="2022-11" db="UniProtKB">
        <authorList>
            <consortium name="WormBaseParasite"/>
        </authorList>
    </citation>
    <scope>IDENTIFICATION</scope>
</reference>
<dbReference type="PANTHER" id="PTHR11359:SF0">
    <property type="entry name" value="AMP DEAMINASE"/>
    <property type="match status" value="1"/>
</dbReference>
<proteinExistence type="inferred from homology"/>